<keyword evidence="1" id="KW-0732">Signal</keyword>
<evidence type="ECO:0000313" key="4">
    <source>
        <dbReference type="Proteomes" id="UP000002051"/>
    </source>
</evidence>
<dbReference type="AlphaFoldDB" id="A0A072VNM5"/>
<proteinExistence type="predicted"/>
<protein>
    <recommendedName>
        <fullName evidence="5">Transmembrane protein</fullName>
    </recommendedName>
</protein>
<reference evidence="3" key="3">
    <citation type="submission" date="2015-04" db="UniProtKB">
        <authorList>
            <consortium name="EnsemblPlants"/>
        </authorList>
    </citation>
    <scope>IDENTIFICATION</scope>
    <source>
        <strain evidence="3">cv. Jemalong A17</strain>
    </source>
</reference>
<name>A0A072VNM5_MEDTR</name>
<dbReference type="Proteomes" id="UP000002051">
    <property type="component" value="Unassembled WGS sequence"/>
</dbReference>
<sequence>MSPRFCRVFSLILGFESLPSAQGTAIPVLVSQQVLPRQPSHRDDLKHTIELAAADLVLPQPVPLCLKFSSDGEKREYCRVRCIGDHSLFYIGWPLGFPIIPLMGHPDIHSC</sequence>
<evidence type="ECO:0000256" key="1">
    <source>
        <dbReference type="SAM" id="SignalP"/>
    </source>
</evidence>
<evidence type="ECO:0000313" key="3">
    <source>
        <dbReference type="EnsemblPlants" id="KEH39745"/>
    </source>
</evidence>
<reference evidence="2 4" key="1">
    <citation type="journal article" date="2011" name="Nature">
        <title>The Medicago genome provides insight into the evolution of rhizobial symbioses.</title>
        <authorList>
            <person name="Young N.D."/>
            <person name="Debelle F."/>
            <person name="Oldroyd G.E."/>
            <person name="Geurts R."/>
            <person name="Cannon S.B."/>
            <person name="Udvardi M.K."/>
            <person name="Benedito V.A."/>
            <person name="Mayer K.F."/>
            <person name="Gouzy J."/>
            <person name="Schoof H."/>
            <person name="Van de Peer Y."/>
            <person name="Proost S."/>
            <person name="Cook D.R."/>
            <person name="Meyers B.C."/>
            <person name="Spannagl M."/>
            <person name="Cheung F."/>
            <person name="De Mita S."/>
            <person name="Krishnakumar V."/>
            <person name="Gundlach H."/>
            <person name="Zhou S."/>
            <person name="Mudge J."/>
            <person name="Bharti A.K."/>
            <person name="Murray J.D."/>
            <person name="Naoumkina M.A."/>
            <person name="Rosen B."/>
            <person name="Silverstein K.A."/>
            <person name="Tang H."/>
            <person name="Rombauts S."/>
            <person name="Zhao P.X."/>
            <person name="Zhou P."/>
            <person name="Barbe V."/>
            <person name="Bardou P."/>
            <person name="Bechner M."/>
            <person name="Bellec A."/>
            <person name="Berger A."/>
            <person name="Berges H."/>
            <person name="Bidwell S."/>
            <person name="Bisseling T."/>
            <person name="Choisne N."/>
            <person name="Couloux A."/>
            <person name="Denny R."/>
            <person name="Deshpande S."/>
            <person name="Dai X."/>
            <person name="Doyle J.J."/>
            <person name="Dudez A.M."/>
            <person name="Farmer A.D."/>
            <person name="Fouteau S."/>
            <person name="Franken C."/>
            <person name="Gibelin C."/>
            <person name="Gish J."/>
            <person name="Goldstein S."/>
            <person name="Gonzalez A.J."/>
            <person name="Green P.J."/>
            <person name="Hallab A."/>
            <person name="Hartog M."/>
            <person name="Hua A."/>
            <person name="Humphray S.J."/>
            <person name="Jeong D.H."/>
            <person name="Jing Y."/>
            <person name="Jocker A."/>
            <person name="Kenton S.M."/>
            <person name="Kim D.J."/>
            <person name="Klee K."/>
            <person name="Lai H."/>
            <person name="Lang C."/>
            <person name="Lin S."/>
            <person name="Macmil S.L."/>
            <person name="Magdelenat G."/>
            <person name="Matthews L."/>
            <person name="McCorrison J."/>
            <person name="Monaghan E.L."/>
            <person name="Mun J.H."/>
            <person name="Najar F.Z."/>
            <person name="Nicholson C."/>
            <person name="Noirot C."/>
            <person name="O'Bleness M."/>
            <person name="Paule C.R."/>
            <person name="Poulain J."/>
            <person name="Prion F."/>
            <person name="Qin B."/>
            <person name="Qu C."/>
            <person name="Retzel E.F."/>
            <person name="Riddle C."/>
            <person name="Sallet E."/>
            <person name="Samain S."/>
            <person name="Samson N."/>
            <person name="Sanders I."/>
            <person name="Saurat O."/>
            <person name="Scarpelli C."/>
            <person name="Schiex T."/>
            <person name="Segurens B."/>
            <person name="Severin A.J."/>
            <person name="Sherrier D.J."/>
            <person name="Shi R."/>
            <person name="Sims S."/>
            <person name="Singer S.R."/>
            <person name="Sinharoy S."/>
            <person name="Sterck L."/>
            <person name="Viollet A."/>
            <person name="Wang B.B."/>
            <person name="Wang K."/>
            <person name="Wang M."/>
            <person name="Wang X."/>
            <person name="Warfsmann J."/>
            <person name="Weissenbach J."/>
            <person name="White D.D."/>
            <person name="White J.D."/>
            <person name="Wiley G.B."/>
            <person name="Wincker P."/>
            <person name="Xing Y."/>
            <person name="Yang L."/>
            <person name="Yao Z."/>
            <person name="Ying F."/>
            <person name="Zhai J."/>
            <person name="Zhou L."/>
            <person name="Zuber A."/>
            <person name="Denarie J."/>
            <person name="Dixon R.A."/>
            <person name="May G.D."/>
            <person name="Schwartz D.C."/>
            <person name="Rogers J."/>
            <person name="Quetier F."/>
            <person name="Town C.D."/>
            <person name="Roe B.A."/>
        </authorList>
    </citation>
    <scope>NUCLEOTIDE SEQUENCE [LARGE SCALE GENOMIC DNA]</scope>
    <source>
        <strain evidence="2">A17</strain>
        <strain evidence="3 4">cv. Jemalong A17</strain>
    </source>
</reference>
<keyword evidence="4" id="KW-1185">Reference proteome</keyword>
<organism evidence="2 4">
    <name type="scientific">Medicago truncatula</name>
    <name type="common">Barrel medic</name>
    <name type="synonym">Medicago tribuloides</name>
    <dbReference type="NCBI Taxonomy" id="3880"/>
    <lineage>
        <taxon>Eukaryota</taxon>
        <taxon>Viridiplantae</taxon>
        <taxon>Streptophyta</taxon>
        <taxon>Embryophyta</taxon>
        <taxon>Tracheophyta</taxon>
        <taxon>Spermatophyta</taxon>
        <taxon>Magnoliopsida</taxon>
        <taxon>eudicotyledons</taxon>
        <taxon>Gunneridae</taxon>
        <taxon>Pentapetalae</taxon>
        <taxon>rosids</taxon>
        <taxon>fabids</taxon>
        <taxon>Fabales</taxon>
        <taxon>Fabaceae</taxon>
        <taxon>Papilionoideae</taxon>
        <taxon>50 kb inversion clade</taxon>
        <taxon>NPAAA clade</taxon>
        <taxon>Hologalegina</taxon>
        <taxon>IRL clade</taxon>
        <taxon>Trifolieae</taxon>
        <taxon>Medicago</taxon>
    </lineage>
</organism>
<dbReference type="HOGENOM" id="CLU_2162121_0_0_1"/>
<accession>A0A072VNM5</accession>
<evidence type="ECO:0000313" key="2">
    <source>
        <dbReference type="EMBL" id="KEH39745.1"/>
    </source>
</evidence>
<dbReference type="EMBL" id="CM001217">
    <property type="protein sequence ID" value="KEH39745.1"/>
    <property type="molecule type" value="Genomic_DNA"/>
</dbReference>
<dbReference type="EnsemblPlants" id="KEH39745">
    <property type="protein sequence ID" value="KEH39745"/>
    <property type="gene ID" value="MTR_1g008885"/>
</dbReference>
<evidence type="ECO:0008006" key="5">
    <source>
        <dbReference type="Google" id="ProtNLM"/>
    </source>
</evidence>
<reference evidence="2 4" key="2">
    <citation type="journal article" date="2014" name="BMC Genomics">
        <title>An improved genome release (version Mt4.0) for the model legume Medicago truncatula.</title>
        <authorList>
            <person name="Tang H."/>
            <person name="Krishnakumar V."/>
            <person name="Bidwell S."/>
            <person name="Rosen B."/>
            <person name="Chan A."/>
            <person name="Zhou S."/>
            <person name="Gentzbittel L."/>
            <person name="Childs K.L."/>
            <person name="Yandell M."/>
            <person name="Gundlach H."/>
            <person name="Mayer K.F."/>
            <person name="Schwartz D.C."/>
            <person name="Town C.D."/>
        </authorList>
    </citation>
    <scope>GENOME REANNOTATION</scope>
    <source>
        <strain evidence="2">A17</strain>
        <strain evidence="3 4">cv. Jemalong A17</strain>
    </source>
</reference>
<feature type="signal peptide" evidence="1">
    <location>
        <begin position="1"/>
        <end position="23"/>
    </location>
</feature>
<feature type="chain" id="PRO_5014500814" description="Transmembrane protein" evidence="1">
    <location>
        <begin position="24"/>
        <end position="111"/>
    </location>
</feature>
<gene>
    <name evidence="2" type="ordered locus">MTR_1g008885</name>
</gene>